<comment type="caution">
    <text evidence="6">The sequence shown here is derived from an EMBL/GenBank/DDBJ whole genome shotgun (WGS) entry which is preliminary data.</text>
</comment>
<evidence type="ECO:0000256" key="2">
    <source>
        <dbReference type="ARBA" id="ARBA00023015"/>
    </source>
</evidence>
<dbReference type="PANTHER" id="PTHR30427">
    <property type="entry name" value="TRANSCRIPTIONAL ACTIVATOR PROTEIN LYSR"/>
    <property type="match status" value="1"/>
</dbReference>
<dbReference type="GO" id="GO:0010628">
    <property type="term" value="P:positive regulation of gene expression"/>
    <property type="evidence" value="ECO:0007669"/>
    <property type="project" value="TreeGrafter"/>
</dbReference>
<name>A0A963Z0R2_9PROT</name>
<dbReference type="InterPro" id="IPR000847">
    <property type="entry name" value="LysR_HTH_N"/>
</dbReference>
<dbReference type="Proteomes" id="UP000721844">
    <property type="component" value="Unassembled WGS sequence"/>
</dbReference>
<feature type="domain" description="HTH lysR-type" evidence="5">
    <location>
        <begin position="1"/>
        <end position="58"/>
    </location>
</feature>
<evidence type="ECO:0000313" key="6">
    <source>
        <dbReference type="EMBL" id="MCB8879882.1"/>
    </source>
</evidence>
<evidence type="ECO:0000256" key="1">
    <source>
        <dbReference type="ARBA" id="ARBA00009437"/>
    </source>
</evidence>
<dbReference type="SUPFAM" id="SSF46785">
    <property type="entry name" value="Winged helix' DNA-binding domain"/>
    <property type="match status" value="1"/>
</dbReference>
<keyword evidence="3" id="KW-0238">DNA-binding</keyword>
<evidence type="ECO:0000259" key="5">
    <source>
        <dbReference type="PROSITE" id="PS50931"/>
    </source>
</evidence>
<evidence type="ECO:0000256" key="3">
    <source>
        <dbReference type="ARBA" id="ARBA00023125"/>
    </source>
</evidence>
<dbReference type="CDD" id="cd08415">
    <property type="entry name" value="PBP2_LysR_opines_like"/>
    <property type="match status" value="1"/>
</dbReference>
<gene>
    <name evidence="6" type="ORF">ACELLULO517_06525</name>
</gene>
<reference evidence="6 7" key="1">
    <citation type="journal article" date="2021" name="Microorganisms">
        <title>Acidisoma silvae sp. nov. and Acidisomacellulosilytica sp. nov., Two Acidophilic Bacteria Isolated from Decaying Wood, Hydrolyzing Cellulose and Producing Poly-3-hydroxybutyrate.</title>
        <authorList>
            <person name="Mieszkin S."/>
            <person name="Pouder E."/>
            <person name="Uroz S."/>
            <person name="Simon-Colin C."/>
            <person name="Alain K."/>
        </authorList>
    </citation>
    <scope>NUCLEOTIDE SEQUENCE [LARGE SCALE GENOMIC DNA]</scope>
    <source>
        <strain evidence="6 7">HW T5.17</strain>
    </source>
</reference>
<dbReference type="InterPro" id="IPR005119">
    <property type="entry name" value="LysR_subst-bd"/>
</dbReference>
<keyword evidence="2" id="KW-0805">Transcription regulation</keyword>
<dbReference type="EMBL" id="JAESVA010000002">
    <property type="protein sequence ID" value="MCB8879882.1"/>
    <property type="molecule type" value="Genomic_DNA"/>
</dbReference>
<keyword evidence="7" id="KW-1185">Reference proteome</keyword>
<dbReference type="InterPro" id="IPR037424">
    <property type="entry name" value="NocR_PBP2"/>
</dbReference>
<dbReference type="Pfam" id="PF00126">
    <property type="entry name" value="HTH_1"/>
    <property type="match status" value="1"/>
</dbReference>
<dbReference type="RefSeq" id="WP_227306497.1">
    <property type="nucleotide sequence ID" value="NZ_JAESVA010000002.1"/>
</dbReference>
<dbReference type="Gene3D" id="3.40.190.290">
    <property type="match status" value="1"/>
</dbReference>
<dbReference type="SUPFAM" id="SSF53850">
    <property type="entry name" value="Periplasmic binding protein-like II"/>
    <property type="match status" value="1"/>
</dbReference>
<dbReference type="PANTHER" id="PTHR30427:SF1">
    <property type="entry name" value="TRANSCRIPTIONAL ACTIVATOR PROTEIN LYSR"/>
    <property type="match status" value="1"/>
</dbReference>
<dbReference type="InterPro" id="IPR036388">
    <property type="entry name" value="WH-like_DNA-bd_sf"/>
</dbReference>
<organism evidence="6 7">
    <name type="scientific">Acidisoma cellulosilyticum</name>
    <dbReference type="NCBI Taxonomy" id="2802395"/>
    <lineage>
        <taxon>Bacteria</taxon>
        <taxon>Pseudomonadati</taxon>
        <taxon>Pseudomonadota</taxon>
        <taxon>Alphaproteobacteria</taxon>
        <taxon>Acetobacterales</taxon>
        <taxon>Acidocellaceae</taxon>
        <taxon>Acidisoma</taxon>
    </lineage>
</organism>
<evidence type="ECO:0000256" key="4">
    <source>
        <dbReference type="ARBA" id="ARBA00023163"/>
    </source>
</evidence>
<comment type="similarity">
    <text evidence="1">Belongs to the LysR transcriptional regulatory family.</text>
</comment>
<proteinExistence type="inferred from homology"/>
<dbReference type="GO" id="GO:0043565">
    <property type="term" value="F:sequence-specific DNA binding"/>
    <property type="evidence" value="ECO:0007669"/>
    <property type="project" value="TreeGrafter"/>
</dbReference>
<dbReference type="PRINTS" id="PR00039">
    <property type="entry name" value="HTHLYSR"/>
</dbReference>
<dbReference type="PROSITE" id="PS50931">
    <property type="entry name" value="HTH_LYSR"/>
    <property type="match status" value="1"/>
</dbReference>
<dbReference type="Gene3D" id="1.10.10.10">
    <property type="entry name" value="Winged helix-like DNA-binding domain superfamily/Winged helix DNA-binding domain"/>
    <property type="match status" value="1"/>
</dbReference>
<accession>A0A963Z0R2</accession>
<dbReference type="Pfam" id="PF03466">
    <property type="entry name" value="LysR_substrate"/>
    <property type="match status" value="1"/>
</dbReference>
<sequence>MTLRQLEILRALVLHRTTVAAAQDLGLSQPAISNALKAMETQAGFALFERVNNRLHPTPEGMTLFRESEAIFSLHARLEGRLRDLRDSRSGQLRIVATPPVASGIIPPALKQLLHTRPRLQVFFDVRRFEGVVEAVLSHVAELGFVLGFSGQPGLGSEVLHAGEMVCVCPPGHPLSQLSEVSPADLTDYPLIGLERGTRLGDALRRSFHSVDVTFRPSVEVRYCNTACTLAASGVGVAIVDPFSAHQGDNRQLAIRPFRPVTPVKAHVLWSEARPLSRTCQTFIREVRQAARTDGLLD</sequence>
<dbReference type="GO" id="GO:0003700">
    <property type="term" value="F:DNA-binding transcription factor activity"/>
    <property type="evidence" value="ECO:0007669"/>
    <property type="project" value="InterPro"/>
</dbReference>
<dbReference type="AlphaFoldDB" id="A0A963Z0R2"/>
<keyword evidence="4" id="KW-0804">Transcription</keyword>
<evidence type="ECO:0000313" key="7">
    <source>
        <dbReference type="Proteomes" id="UP000721844"/>
    </source>
</evidence>
<dbReference type="InterPro" id="IPR036390">
    <property type="entry name" value="WH_DNA-bd_sf"/>
</dbReference>
<protein>
    <submittedName>
        <fullName evidence="6">LysR family transcriptional regulator</fullName>
    </submittedName>
</protein>